<evidence type="ECO:0000313" key="2">
    <source>
        <dbReference type="Proteomes" id="UP001325248"/>
    </source>
</evidence>
<gene>
    <name evidence="1" type="ORF">BLCOC_06970</name>
</gene>
<dbReference type="EMBL" id="CP136422">
    <property type="protein sequence ID" value="WPX72361.1"/>
    <property type="molecule type" value="Genomic_DNA"/>
</dbReference>
<name>A0ABZ0U905_9FIRM</name>
<reference evidence="1" key="1">
    <citation type="submission" date="2023-10" db="EMBL/GenBank/DDBJ databases">
        <title>Genome sequence of Blautia coccoides DSM 935.</title>
        <authorList>
            <person name="Boeer T."/>
            <person name="Bengelsdorf F.R."/>
            <person name="Daniel R."/>
            <person name="Poehlein A."/>
        </authorList>
    </citation>
    <scope>NUCLEOTIDE SEQUENCE [LARGE SCALE GENOMIC DNA]</scope>
    <source>
        <strain evidence="1">DSM 935</strain>
    </source>
</reference>
<organism evidence="1 2">
    <name type="scientific">Blautia producta</name>
    <dbReference type="NCBI Taxonomy" id="33035"/>
    <lineage>
        <taxon>Bacteria</taxon>
        <taxon>Bacillati</taxon>
        <taxon>Bacillota</taxon>
        <taxon>Clostridia</taxon>
        <taxon>Lachnospirales</taxon>
        <taxon>Lachnospiraceae</taxon>
        <taxon>Blautia</taxon>
    </lineage>
</organism>
<protein>
    <submittedName>
        <fullName evidence="1">Uncharacterized protein</fullName>
    </submittedName>
</protein>
<dbReference type="Proteomes" id="UP001325248">
    <property type="component" value="Chromosome"/>
</dbReference>
<accession>A0ABZ0U905</accession>
<keyword evidence="2" id="KW-1185">Reference proteome</keyword>
<evidence type="ECO:0000313" key="1">
    <source>
        <dbReference type="EMBL" id="WPX72361.1"/>
    </source>
</evidence>
<proteinExistence type="predicted"/>
<sequence length="81" mass="9143">MNNQKFISITSKKKKHRIITGTLSLPLKLGDRAWICYGNQIVTTSPVQCIWAVSADGILFETYNTTYQLNFIKANTEVMCA</sequence>